<sequence>MWAPLRLAACGRSTDPPRPMNKRHLIALAGALALPCLAEAQASVQLRLDLPVVIPQLVVVSPGVQVVPDVEEEVFFVDSWYWVRHDGGWYRARSPRGGWVYMQPRYVPARLVQVPPGKYKRYHPGKGHGAPARYEGGGHGGGHGGHGGEYGHPGKGKGHGKH</sequence>
<accession>Q2IH90</accession>
<organism evidence="2 3">
    <name type="scientific">Anaeromyxobacter dehalogenans (strain 2CP-C)</name>
    <dbReference type="NCBI Taxonomy" id="290397"/>
    <lineage>
        <taxon>Bacteria</taxon>
        <taxon>Pseudomonadati</taxon>
        <taxon>Myxococcota</taxon>
        <taxon>Myxococcia</taxon>
        <taxon>Myxococcales</taxon>
        <taxon>Cystobacterineae</taxon>
        <taxon>Anaeromyxobacteraceae</taxon>
        <taxon>Anaeromyxobacter</taxon>
    </lineage>
</organism>
<proteinExistence type="predicted"/>
<gene>
    <name evidence="2" type="ordered locus">Adeh_4183</name>
</gene>
<dbReference type="eggNOG" id="COG3064">
    <property type="taxonomic scope" value="Bacteria"/>
</dbReference>
<dbReference type="KEGG" id="ade:Adeh_4183"/>
<evidence type="ECO:0000256" key="1">
    <source>
        <dbReference type="SAM" id="MobiDB-lite"/>
    </source>
</evidence>
<protein>
    <submittedName>
        <fullName evidence="2">Uncharacterized protein</fullName>
    </submittedName>
</protein>
<dbReference type="HOGENOM" id="CLU_138352_0_0_7"/>
<evidence type="ECO:0000313" key="2">
    <source>
        <dbReference type="EMBL" id="ABC83947.1"/>
    </source>
</evidence>
<dbReference type="Proteomes" id="UP000001935">
    <property type="component" value="Chromosome"/>
</dbReference>
<dbReference type="AlphaFoldDB" id="Q2IH90"/>
<feature type="region of interest" description="Disordered" evidence="1">
    <location>
        <begin position="118"/>
        <end position="162"/>
    </location>
</feature>
<dbReference type="EMBL" id="CP000251">
    <property type="protein sequence ID" value="ABC83947.1"/>
    <property type="molecule type" value="Genomic_DNA"/>
</dbReference>
<evidence type="ECO:0000313" key="3">
    <source>
        <dbReference type="Proteomes" id="UP000001935"/>
    </source>
</evidence>
<name>Q2IH90_ANADE</name>
<reference evidence="2 3" key="1">
    <citation type="submission" date="2006-01" db="EMBL/GenBank/DDBJ databases">
        <title>Complete sequence of Anaeromyxobacter dehalogenans 2CP-C.</title>
        <authorList>
            <consortium name="US DOE Joint Genome Institute"/>
            <person name="Copeland A."/>
            <person name="Lucas S."/>
            <person name="Lapidus A."/>
            <person name="Barry K."/>
            <person name="Detter J.C."/>
            <person name="Glavina T."/>
            <person name="Hammon N."/>
            <person name="Israni S."/>
            <person name="Pitluck S."/>
            <person name="Brettin T."/>
            <person name="Bruce D."/>
            <person name="Han C."/>
            <person name="Tapia R."/>
            <person name="Gilna P."/>
            <person name="Kiss H."/>
            <person name="Schmutz J."/>
            <person name="Larimer F."/>
            <person name="Land M."/>
            <person name="Kyrpides N."/>
            <person name="Anderson I."/>
            <person name="Sanford R.A."/>
            <person name="Ritalahti K.M."/>
            <person name="Thomas H.S."/>
            <person name="Kirby J.R."/>
            <person name="Zhulin I.B."/>
            <person name="Loeffler F.E."/>
            <person name="Richardson P."/>
        </authorList>
    </citation>
    <scope>NUCLEOTIDE SEQUENCE [LARGE SCALE GENOMIC DNA]</scope>
    <source>
        <strain evidence="2 3">2CP-C</strain>
    </source>
</reference>
<dbReference type="STRING" id="290397.Adeh_4183"/>
<feature type="compositionally biased region" description="Gly residues" evidence="1">
    <location>
        <begin position="135"/>
        <end position="153"/>
    </location>
</feature>